<evidence type="ECO:0000256" key="1">
    <source>
        <dbReference type="ARBA" id="ARBA00003822"/>
    </source>
</evidence>
<evidence type="ECO:0000313" key="6">
    <source>
        <dbReference type="Proteomes" id="UP000386575"/>
    </source>
</evidence>
<dbReference type="Pfam" id="PF02729">
    <property type="entry name" value="OTCace_N"/>
    <property type="match status" value="1"/>
</dbReference>
<dbReference type="InterPro" id="IPR006132">
    <property type="entry name" value="Asp/Orn_carbamoyltranf_P-bd"/>
</dbReference>
<dbReference type="InterPro" id="IPR006131">
    <property type="entry name" value="Asp_carbamoyltransf_Asp/Orn-bd"/>
</dbReference>
<proteinExistence type="predicted"/>
<dbReference type="GO" id="GO:0016597">
    <property type="term" value="F:amino acid binding"/>
    <property type="evidence" value="ECO:0007669"/>
    <property type="project" value="InterPro"/>
</dbReference>
<organism evidence="5 6">
    <name type="scientific">Neorhizobium galegae</name>
    <name type="common">Rhizobium galegae</name>
    <dbReference type="NCBI Taxonomy" id="399"/>
    <lineage>
        <taxon>Bacteria</taxon>
        <taxon>Pseudomonadati</taxon>
        <taxon>Pseudomonadota</taxon>
        <taxon>Alphaproteobacteria</taxon>
        <taxon>Hyphomicrobiales</taxon>
        <taxon>Rhizobiaceae</taxon>
        <taxon>Rhizobium/Agrobacterium group</taxon>
        <taxon>Neorhizobium</taxon>
    </lineage>
</organism>
<evidence type="ECO:0000259" key="4">
    <source>
        <dbReference type="Pfam" id="PF02729"/>
    </source>
</evidence>
<feature type="domain" description="Aspartate/ornithine carbamoyltransferase Asp/Orn-binding" evidence="3">
    <location>
        <begin position="151"/>
        <end position="291"/>
    </location>
</feature>
<reference evidence="5 6" key="1">
    <citation type="submission" date="2019-09" db="EMBL/GenBank/DDBJ databases">
        <title>Genome sequencing of Ng87 strain.</title>
        <authorList>
            <person name="Karasev E.S."/>
            <person name="Andronov E."/>
        </authorList>
    </citation>
    <scope>NUCLEOTIDE SEQUENCE [LARGE SCALE GENOMIC DNA]</scope>
    <source>
        <strain evidence="5 6">Ng87</strain>
    </source>
</reference>
<comment type="function">
    <text evidence="1">Reversibly catalyzes the transfer of the carbamoyl group from carbamoyl phosphate (CP) to the N(epsilon) atom of ornithine (ORN) to produce L-citrulline.</text>
</comment>
<dbReference type="GO" id="GO:0042450">
    <property type="term" value="P:L-arginine biosynthetic process via ornithine"/>
    <property type="evidence" value="ECO:0007669"/>
    <property type="project" value="TreeGrafter"/>
</dbReference>
<protein>
    <submittedName>
        <fullName evidence="5">Ornithine carbamoyltransferase</fullName>
    </submittedName>
</protein>
<evidence type="ECO:0000259" key="3">
    <source>
        <dbReference type="Pfam" id="PF00185"/>
    </source>
</evidence>
<dbReference type="Pfam" id="PF00185">
    <property type="entry name" value="OTCace"/>
    <property type="match status" value="1"/>
</dbReference>
<dbReference type="Gene3D" id="3.40.50.1370">
    <property type="entry name" value="Aspartate/ornithine carbamoyltransferase"/>
    <property type="match status" value="2"/>
</dbReference>
<evidence type="ECO:0000256" key="2">
    <source>
        <dbReference type="ARBA" id="ARBA00022679"/>
    </source>
</evidence>
<keyword evidence="2 5" id="KW-0808">Transferase</keyword>
<dbReference type="PANTHER" id="PTHR45753:SF3">
    <property type="entry name" value="ORNITHINE TRANSCARBAMYLASE, MITOCHONDRIAL"/>
    <property type="match status" value="1"/>
</dbReference>
<accession>A0A6A1TWP3</accession>
<gene>
    <name evidence="5" type="ORF">F4V91_16760</name>
</gene>
<dbReference type="PANTHER" id="PTHR45753">
    <property type="entry name" value="ORNITHINE CARBAMOYLTRANSFERASE, MITOCHONDRIAL"/>
    <property type="match status" value="1"/>
</dbReference>
<comment type="caution">
    <text evidence="5">The sequence shown here is derived from an EMBL/GenBank/DDBJ whole genome shotgun (WGS) entry which is preliminary data.</text>
</comment>
<dbReference type="AlphaFoldDB" id="A0A6A1TWP3"/>
<dbReference type="InterPro" id="IPR036901">
    <property type="entry name" value="Asp/Orn_carbamoylTrfase_sf"/>
</dbReference>
<dbReference type="RefSeq" id="WP_151044034.1">
    <property type="nucleotide sequence ID" value="NZ_VZUL01000002.1"/>
</dbReference>
<dbReference type="GO" id="GO:0004585">
    <property type="term" value="F:ornithine carbamoyltransferase activity"/>
    <property type="evidence" value="ECO:0007669"/>
    <property type="project" value="TreeGrafter"/>
</dbReference>
<dbReference type="EMBL" id="VZUL01000002">
    <property type="protein sequence ID" value="KAB1087934.1"/>
    <property type="molecule type" value="Genomic_DNA"/>
</dbReference>
<evidence type="ECO:0000313" key="5">
    <source>
        <dbReference type="EMBL" id="KAB1087934.1"/>
    </source>
</evidence>
<dbReference type="GO" id="GO:0019240">
    <property type="term" value="P:citrulline biosynthetic process"/>
    <property type="evidence" value="ECO:0007669"/>
    <property type="project" value="TreeGrafter"/>
</dbReference>
<dbReference type="SUPFAM" id="SSF53671">
    <property type="entry name" value="Aspartate/ornithine carbamoyltransferase"/>
    <property type="match status" value="1"/>
</dbReference>
<name>A0A6A1TWP3_NEOGA</name>
<feature type="domain" description="Aspartate/ornithine carbamoyltransferase carbamoyl-P binding" evidence="4">
    <location>
        <begin position="8"/>
        <end position="140"/>
    </location>
</feature>
<dbReference type="Proteomes" id="UP000386575">
    <property type="component" value="Unassembled WGS sequence"/>
</dbReference>
<sequence length="298" mass="32372">MAVSAGLDFLEFHDLPAEAVLAILKRAGELGEAWRVERMPQSLEGKRIALIVDDGGWRNTTAFDLGIQAMGGICTHVPASLGGREAIADLAGYLDNWFDMIVIRTPDLASLRELAANARAPVINARTRSNHPCETLGDLAYVGSRKGSIEGLKIVGVAPDANILRSWVEASISLPIEVVQVYPDDWHVNDPALLDRSFGPNFRLSTDMWELEDADVIFTDSWPGGVAESTLADYRISAAVLDRCRPDVIFIPCPPVARGQEVTADAMTHPVCQSTAAKAFLLHAQNALMEWITGRTKA</sequence>